<proteinExistence type="predicted"/>
<name>A0A7S0GL86_9STRA</name>
<dbReference type="EMBL" id="HBEL01049682">
    <property type="protein sequence ID" value="CAD8426786.1"/>
    <property type="molecule type" value="Transcribed_RNA"/>
</dbReference>
<accession>A0A7S0GL86</accession>
<reference evidence="1" key="1">
    <citation type="submission" date="2021-01" db="EMBL/GenBank/DDBJ databases">
        <authorList>
            <person name="Corre E."/>
            <person name="Pelletier E."/>
            <person name="Niang G."/>
            <person name="Scheremetjew M."/>
            <person name="Finn R."/>
            <person name="Kale V."/>
            <person name="Holt S."/>
            <person name="Cochrane G."/>
            <person name="Meng A."/>
            <person name="Brown T."/>
            <person name="Cohen L."/>
        </authorList>
    </citation>
    <scope>NUCLEOTIDE SEQUENCE</scope>
    <source>
        <strain evidence="1">CCAP1064/1</strain>
    </source>
</reference>
<evidence type="ECO:0000313" key="1">
    <source>
        <dbReference type="EMBL" id="CAD8426786.1"/>
    </source>
</evidence>
<gene>
    <name evidence="1" type="ORF">PINE0816_LOCUS22951</name>
</gene>
<dbReference type="AlphaFoldDB" id="A0A7S0GL86"/>
<sequence length="197" mass="22337">MCKLSRNKIIENDDAQIGMQAKSIIGPLESTSTLHIDYVNSNNIGCISCLSKITSTRKGTFSDEILTKEGKSENGPIYRVTVSFSTVQVRHYDVTLGDHPDCTCGPPIGLDWTYDESIPAELNTYESDRLILGRNRIAPTRISCAVRKNLMSWCCGFTKRDILKAEKAAKAIRRQRRITRYCFPFRRLEEALELARR</sequence>
<protein>
    <submittedName>
        <fullName evidence="1">Uncharacterized protein</fullName>
    </submittedName>
</protein>
<organism evidence="1">
    <name type="scientific">Proboscia inermis</name>
    <dbReference type="NCBI Taxonomy" id="420281"/>
    <lineage>
        <taxon>Eukaryota</taxon>
        <taxon>Sar</taxon>
        <taxon>Stramenopiles</taxon>
        <taxon>Ochrophyta</taxon>
        <taxon>Bacillariophyta</taxon>
        <taxon>Coscinodiscophyceae</taxon>
        <taxon>Rhizosoleniophycidae</taxon>
        <taxon>Rhizosoleniales</taxon>
        <taxon>Rhizosoleniaceae</taxon>
        <taxon>Proboscia</taxon>
    </lineage>
</organism>